<reference evidence="1 2" key="1">
    <citation type="journal article" date="2015" name="Nature">
        <title>rRNA introns, odd ribosomes, and small enigmatic genomes across a large radiation of phyla.</title>
        <authorList>
            <person name="Brown C.T."/>
            <person name="Hug L.A."/>
            <person name="Thomas B.C."/>
            <person name="Sharon I."/>
            <person name="Castelle C.J."/>
            <person name="Singh A."/>
            <person name="Wilkins M.J."/>
            <person name="Williams K.H."/>
            <person name="Banfield J.F."/>
        </authorList>
    </citation>
    <scope>NUCLEOTIDE SEQUENCE [LARGE SCALE GENOMIC DNA]</scope>
</reference>
<evidence type="ECO:0000313" key="2">
    <source>
        <dbReference type="Proteomes" id="UP000034664"/>
    </source>
</evidence>
<dbReference type="Proteomes" id="UP000034664">
    <property type="component" value="Unassembled WGS sequence"/>
</dbReference>
<organism evidence="1 2">
    <name type="scientific">Candidatus Roizmanbacteria bacterium GW2011_GWB1_40_7</name>
    <dbReference type="NCBI Taxonomy" id="1618482"/>
    <lineage>
        <taxon>Bacteria</taxon>
        <taxon>Candidatus Roizmaniibacteriota</taxon>
    </lineage>
</organism>
<sequence>MIVFKYKQEPLGNGQSIARPVADVYLKTKNNDWIEFHPYIDSGADITMIPLSLGRLIGFHMDESKVVQIGGIRGSVPVIYDKSTIKIGPEIFQARISWSLIEDVPPLLGRTDVFDRFDVTFKQRERKILLSSHPML</sequence>
<proteinExistence type="predicted"/>
<dbReference type="InterPro" id="IPR021109">
    <property type="entry name" value="Peptidase_aspartic_dom_sf"/>
</dbReference>
<name>A0A0G0T4C4_9BACT</name>
<dbReference type="SUPFAM" id="SSF50630">
    <property type="entry name" value="Acid proteases"/>
    <property type="match status" value="1"/>
</dbReference>
<accession>A0A0G0T4C4</accession>
<evidence type="ECO:0008006" key="3">
    <source>
        <dbReference type="Google" id="ProtNLM"/>
    </source>
</evidence>
<comment type="caution">
    <text evidence="1">The sequence shown here is derived from an EMBL/GenBank/DDBJ whole genome shotgun (WGS) entry which is preliminary data.</text>
</comment>
<protein>
    <recommendedName>
        <fullName evidence="3">Peptidase A2 domain-containing protein</fullName>
    </recommendedName>
</protein>
<dbReference type="Gene3D" id="2.40.70.10">
    <property type="entry name" value="Acid Proteases"/>
    <property type="match status" value="1"/>
</dbReference>
<dbReference type="AlphaFoldDB" id="A0A0G0T4C4"/>
<dbReference type="EMBL" id="LBZM01000016">
    <property type="protein sequence ID" value="KKR71913.1"/>
    <property type="molecule type" value="Genomic_DNA"/>
</dbReference>
<gene>
    <name evidence="1" type="ORF">UU14_C0016G0033</name>
</gene>
<evidence type="ECO:0000313" key="1">
    <source>
        <dbReference type="EMBL" id="KKR71913.1"/>
    </source>
</evidence>